<evidence type="ECO:0000256" key="1">
    <source>
        <dbReference type="SAM" id="MobiDB-lite"/>
    </source>
</evidence>
<feature type="compositionally biased region" description="Basic and acidic residues" evidence="1">
    <location>
        <begin position="652"/>
        <end position="662"/>
    </location>
</feature>
<evidence type="ECO:0000313" key="4">
    <source>
        <dbReference type="Proteomes" id="UP000016935"/>
    </source>
</evidence>
<dbReference type="InterPro" id="IPR058317">
    <property type="entry name" value="DUF8004"/>
</dbReference>
<feature type="compositionally biased region" description="Low complexity" evidence="1">
    <location>
        <begin position="799"/>
        <end position="809"/>
    </location>
</feature>
<reference evidence="3 4" key="1">
    <citation type="journal article" date="2012" name="PLoS Pathog.">
        <title>Diverse lifestyles and strategies of plant pathogenesis encoded in the genomes of eighteen Dothideomycetes fungi.</title>
        <authorList>
            <person name="Ohm R.A."/>
            <person name="Feau N."/>
            <person name="Henrissat B."/>
            <person name="Schoch C.L."/>
            <person name="Horwitz B.A."/>
            <person name="Barry K.W."/>
            <person name="Condon B.J."/>
            <person name="Copeland A.C."/>
            <person name="Dhillon B."/>
            <person name="Glaser F."/>
            <person name="Hesse C.N."/>
            <person name="Kosti I."/>
            <person name="LaButti K."/>
            <person name="Lindquist E.A."/>
            <person name="Lucas S."/>
            <person name="Salamov A.A."/>
            <person name="Bradshaw R.E."/>
            <person name="Ciuffetti L."/>
            <person name="Hamelin R.C."/>
            <person name="Kema G.H.J."/>
            <person name="Lawrence C."/>
            <person name="Scott J.A."/>
            <person name="Spatafora J.W."/>
            <person name="Turgeon B.G."/>
            <person name="de Wit P.J.G.M."/>
            <person name="Zhong S."/>
            <person name="Goodwin S.B."/>
            <person name="Grigoriev I.V."/>
        </authorList>
    </citation>
    <scope>NUCLEOTIDE SEQUENCE [LARGE SCALE GENOMIC DNA]</scope>
    <source>
        <strain evidence="4">28A</strain>
    </source>
</reference>
<accession>R0JYP2</accession>
<feature type="compositionally biased region" description="Basic and acidic residues" evidence="1">
    <location>
        <begin position="25"/>
        <end position="38"/>
    </location>
</feature>
<organism evidence="3 4">
    <name type="scientific">Exserohilum turcicum (strain 28A)</name>
    <name type="common">Northern leaf blight fungus</name>
    <name type="synonym">Setosphaeria turcica</name>
    <dbReference type="NCBI Taxonomy" id="671987"/>
    <lineage>
        <taxon>Eukaryota</taxon>
        <taxon>Fungi</taxon>
        <taxon>Dikarya</taxon>
        <taxon>Ascomycota</taxon>
        <taxon>Pezizomycotina</taxon>
        <taxon>Dothideomycetes</taxon>
        <taxon>Pleosporomycetidae</taxon>
        <taxon>Pleosporales</taxon>
        <taxon>Pleosporineae</taxon>
        <taxon>Pleosporaceae</taxon>
        <taxon>Exserohilum</taxon>
    </lineage>
</organism>
<dbReference type="Pfam" id="PF26013">
    <property type="entry name" value="DUF8004"/>
    <property type="match status" value="1"/>
</dbReference>
<dbReference type="Gene3D" id="3.40.30.10">
    <property type="entry name" value="Glutaredoxin"/>
    <property type="match status" value="1"/>
</dbReference>
<keyword evidence="4" id="KW-1185">Reference proteome</keyword>
<reference evidence="3 4" key="2">
    <citation type="journal article" date="2013" name="PLoS Genet.">
        <title>Comparative genome structure, secondary metabolite, and effector coding capacity across Cochliobolus pathogens.</title>
        <authorList>
            <person name="Condon B.J."/>
            <person name="Leng Y."/>
            <person name="Wu D."/>
            <person name="Bushley K.E."/>
            <person name="Ohm R.A."/>
            <person name="Otillar R."/>
            <person name="Martin J."/>
            <person name="Schackwitz W."/>
            <person name="Grimwood J."/>
            <person name="MohdZainudin N."/>
            <person name="Xue C."/>
            <person name="Wang R."/>
            <person name="Manning V.A."/>
            <person name="Dhillon B."/>
            <person name="Tu Z.J."/>
            <person name="Steffenson B.J."/>
            <person name="Salamov A."/>
            <person name="Sun H."/>
            <person name="Lowry S."/>
            <person name="LaButti K."/>
            <person name="Han J."/>
            <person name="Copeland A."/>
            <person name="Lindquist E."/>
            <person name="Barry K."/>
            <person name="Schmutz J."/>
            <person name="Baker S.E."/>
            <person name="Ciuffetti L.M."/>
            <person name="Grigoriev I.V."/>
            <person name="Zhong S."/>
            <person name="Turgeon B.G."/>
        </authorList>
    </citation>
    <scope>NUCLEOTIDE SEQUENCE [LARGE SCALE GENOMIC DNA]</scope>
    <source>
        <strain evidence="4">28A</strain>
    </source>
</reference>
<dbReference type="RefSeq" id="XP_008030716.1">
    <property type="nucleotide sequence ID" value="XM_008032525.1"/>
</dbReference>
<name>R0JYP2_EXST2</name>
<dbReference type="STRING" id="671987.R0JYP2"/>
<gene>
    <name evidence="3" type="ORF">SETTUDRAFT_44306</name>
</gene>
<feature type="region of interest" description="Disordered" evidence="1">
    <location>
        <begin position="652"/>
        <end position="707"/>
    </location>
</feature>
<proteinExistence type="predicted"/>
<dbReference type="GeneID" id="19404913"/>
<sequence>MKVLLWDRKTEGGFPETKVLKQKVRDCIDPSRDLGHSDKHGKKKETKTEEEGKEDQRVADNGVEVKRNPDESQARQPSRHHSAGFLTDVLSLHQHVNLAKRHHTLLGFHSHHVAAYSAKIRESMHPTRVQRWSGLTRTVNDWDHGLRRDPELWYEDGDCYIHLHARGVSRRGPSFCIPYRILRQKKCEAMISQCDAQLDSAPRFVPQLKRRSSSLVNISQQPRTVQLFIPAPADVSVQASFQWHITTRNFFAFLLGKSLVGEHMGQAFVDLQERLSLFRPDHPNNIQDFLSYAEDQGYRDLVECTDYALASLFYAEHYKLKDVWIDAFAHCVGMNESLHLSPEYSLTSKLTKALITRARREVDTHLERVSIAISNFLQEDLSPAYLGLTDGARSHLDRFRQFLHTFYAEKFGYWPPPRGATYPKSLYKSMYYDFKSLYDYLVDTDSTHDISCQRPASGGICVLQNVITFDHRHNFSSLPHPLPLLPTYVSPSKKSDSHKALRQLTLASQHQKTHELHTMSGALMAATNTLDQQVTNSKIVQAYMYFEKSHSVSTCRREEKITVMDARKVRWLLIYGTLQYLLSALQAPRQVRDSESSTYPLCYVANPTPKPTNANRSSTPPLNVAQAIDGYISEPQPSPFSIEPDCQREDYFSPENLSRRGSMEVSPLRQSSVRSLTQLSLSSLGSRRNSLKRQSSRFSSSSAPTDDVLKEAIATSSPTNDVHPMCSGYPDPPLSIPVGKSGPQTSWLRSRTPSVSCSIKTLGGSIDTAPRSPLLEFSQLDRSTKPSTHAGTGDRPSRSDSTSSTGSSLWSVGVSAASSKSSACDGIQKTSDAEESGLLGGLVPIGATTESTKTKPLHIPIVPHSHVHPLLRKSSRRVAFQLDFDNKQSGAKQDVRQPTEFESMNDLALSIPPSCSSPSCADTHSQPTAVKAHALLFGRKPCLPRSTSTVSAPDSTCSKGSPSTVSTATDGYWEQYKTTLTQQRARTWSNTGSLLDSTTLKTPFSRLSRPSNEENRGVKSDRRISYLWRR</sequence>
<dbReference type="PANTHER" id="PTHR39601:SF1">
    <property type="entry name" value="CHORIOGENIN HMINOR"/>
    <property type="match status" value="1"/>
</dbReference>
<feature type="region of interest" description="Disordered" evidence="1">
    <location>
        <begin position="768"/>
        <end position="809"/>
    </location>
</feature>
<dbReference type="PANTHER" id="PTHR39601">
    <property type="entry name" value="CHORIOGENIN HMINOR"/>
    <property type="match status" value="1"/>
</dbReference>
<feature type="domain" description="DUF8004" evidence="2">
    <location>
        <begin position="287"/>
        <end position="377"/>
    </location>
</feature>
<dbReference type="EMBL" id="KB908866">
    <property type="protein sequence ID" value="EOA81367.1"/>
    <property type="molecule type" value="Genomic_DNA"/>
</dbReference>
<dbReference type="OrthoDB" id="4114825at2759"/>
<protein>
    <recommendedName>
        <fullName evidence="2">DUF8004 domain-containing protein</fullName>
    </recommendedName>
</protein>
<feature type="compositionally biased region" description="Basic and acidic residues" evidence="1">
    <location>
        <begin position="46"/>
        <end position="73"/>
    </location>
</feature>
<dbReference type="HOGENOM" id="CLU_010761_0_0_1"/>
<evidence type="ECO:0000313" key="3">
    <source>
        <dbReference type="EMBL" id="EOA81367.1"/>
    </source>
</evidence>
<evidence type="ECO:0000259" key="2">
    <source>
        <dbReference type="Pfam" id="PF26013"/>
    </source>
</evidence>
<feature type="compositionally biased region" description="Low complexity" evidence="1">
    <location>
        <begin position="668"/>
        <end position="688"/>
    </location>
</feature>
<dbReference type="Proteomes" id="UP000016935">
    <property type="component" value="Unassembled WGS sequence"/>
</dbReference>
<dbReference type="eggNOG" id="ENOG502RYFW">
    <property type="taxonomic scope" value="Eukaryota"/>
</dbReference>
<dbReference type="AlphaFoldDB" id="R0JYP2"/>
<feature type="region of interest" description="Disordered" evidence="1">
    <location>
        <begin position="25"/>
        <end position="80"/>
    </location>
</feature>